<evidence type="ECO:0000313" key="1">
    <source>
        <dbReference type="EMBL" id="QHS78893.1"/>
    </source>
</evidence>
<protein>
    <submittedName>
        <fullName evidence="1">Uncharacterized protein</fullName>
    </submittedName>
</protein>
<reference evidence="1" key="1">
    <citation type="journal article" date="2020" name="Nature">
        <title>Giant virus diversity and host interactions through global metagenomics.</title>
        <authorList>
            <person name="Schulz F."/>
            <person name="Roux S."/>
            <person name="Paez-Espino D."/>
            <person name="Jungbluth S."/>
            <person name="Walsh D.A."/>
            <person name="Denef V.J."/>
            <person name="McMahon K.D."/>
            <person name="Konstantinidis K.T."/>
            <person name="Eloe-Fadrosh E.A."/>
            <person name="Kyrpides N.C."/>
            <person name="Woyke T."/>
        </authorList>
    </citation>
    <scope>NUCLEOTIDE SEQUENCE</scope>
    <source>
        <strain evidence="1">GVMAG-S-1035118-87</strain>
    </source>
</reference>
<sequence>MSEAYHVHGASYSWDGVAPLDGMSYQWGHYIYQGRSGEGYYISFREKARRDQEKEAQVTYVADDEMTRFISTYG</sequence>
<organism evidence="1">
    <name type="scientific">viral metagenome</name>
    <dbReference type="NCBI Taxonomy" id="1070528"/>
    <lineage>
        <taxon>unclassified sequences</taxon>
        <taxon>metagenomes</taxon>
        <taxon>organismal metagenomes</taxon>
    </lineage>
</organism>
<accession>A0A6C0AHG3</accession>
<dbReference type="AlphaFoldDB" id="A0A6C0AHG3"/>
<proteinExistence type="predicted"/>
<dbReference type="EMBL" id="MN740625">
    <property type="protein sequence ID" value="QHS78893.1"/>
    <property type="molecule type" value="Genomic_DNA"/>
</dbReference>
<name>A0A6C0AHG3_9ZZZZ</name>